<keyword evidence="2" id="KW-1185">Reference proteome</keyword>
<dbReference type="EMBL" id="NOXS01000033">
    <property type="protein sequence ID" value="OYQ18228.1"/>
    <property type="molecule type" value="Genomic_DNA"/>
</dbReference>
<dbReference type="Proteomes" id="UP000216361">
    <property type="component" value="Unassembled WGS sequence"/>
</dbReference>
<gene>
    <name evidence="1" type="ORF">CHR90_12535</name>
</gene>
<dbReference type="Gene3D" id="3.30.420.310">
    <property type="entry name" value="2-keto-3-deoxy-galactonokinase, C-terminal domain"/>
    <property type="match status" value="1"/>
</dbReference>
<reference evidence="1 2" key="1">
    <citation type="submission" date="2017-07" db="EMBL/GenBank/DDBJ databases">
        <title>Elstera cyanobacteriorum sp. nov., a novel bacterium isolated from cyanobacterial aggregates in a eutrophic lake.</title>
        <authorList>
            <person name="Cai H."/>
        </authorList>
    </citation>
    <scope>NUCLEOTIDE SEQUENCE [LARGE SCALE GENOMIC DNA]</scope>
    <source>
        <strain evidence="1 2">TH019</strain>
    </source>
</reference>
<sequence>MIALDWGTSSLRAFRLARDGVILAQRAAPKGILAVPPGGFEAVLRETAGDWLAADPTAPLLLSGMVGSRQGWIEVPYAEAPADAAALLAKAVRHSLSDGRQAVFLPGVSCQRGDVPDVMRGEETQIIGALALAGLADGTVCTPGTHSKWVTVAGGAIRAFATFMTGELFAVLRDHSLLGRGFPRAADGSFETAPADLAAEGFRRGVAHAFADPALLRSLFSTRTLGLFDRLPAVALPDYLSGLLIGAEIAAALPEGGNRDIPVIATAGLADRYRLALAQRGYTARLIAGEDAAAAGLAAFAALLPEGTPA</sequence>
<protein>
    <recommendedName>
        <fullName evidence="3">2-dehydro-3-deoxygalactonokinase</fullName>
    </recommendedName>
</protein>
<dbReference type="Gene3D" id="3.30.420.300">
    <property type="entry name" value="2-keto-3-deoxy-galactonokinase, substrate binding domain"/>
    <property type="match status" value="1"/>
</dbReference>
<organism evidence="1 2">
    <name type="scientific">Elstera cyanobacteriorum</name>
    <dbReference type="NCBI Taxonomy" id="2022747"/>
    <lineage>
        <taxon>Bacteria</taxon>
        <taxon>Pseudomonadati</taxon>
        <taxon>Pseudomonadota</taxon>
        <taxon>Alphaproteobacteria</taxon>
        <taxon>Rhodospirillales</taxon>
        <taxon>Rhodospirillaceae</taxon>
        <taxon>Elstera</taxon>
    </lineage>
</organism>
<dbReference type="InterPro" id="IPR042258">
    <property type="entry name" value="DGOK_N"/>
</dbReference>
<dbReference type="AlphaFoldDB" id="A0A255XMN1"/>
<comment type="caution">
    <text evidence="1">The sequence shown here is derived from an EMBL/GenBank/DDBJ whole genome shotgun (WGS) entry which is preliminary data.</text>
</comment>
<dbReference type="Pfam" id="PF05035">
    <property type="entry name" value="DGOK"/>
    <property type="match status" value="1"/>
</dbReference>
<evidence type="ECO:0000313" key="1">
    <source>
        <dbReference type="EMBL" id="OYQ18228.1"/>
    </source>
</evidence>
<dbReference type="InterPro" id="IPR042257">
    <property type="entry name" value="DGOK_C"/>
</dbReference>
<dbReference type="GO" id="GO:0008671">
    <property type="term" value="F:2-dehydro-3-deoxygalactonokinase activity"/>
    <property type="evidence" value="ECO:0007669"/>
    <property type="project" value="InterPro"/>
</dbReference>
<dbReference type="InterPro" id="IPR007729">
    <property type="entry name" value="DGOK"/>
</dbReference>
<name>A0A255XMN1_9PROT</name>
<accession>A0A255XMN1</accession>
<evidence type="ECO:0008006" key="3">
    <source>
        <dbReference type="Google" id="ProtNLM"/>
    </source>
</evidence>
<dbReference type="OrthoDB" id="256574at2"/>
<proteinExistence type="predicted"/>
<dbReference type="GO" id="GO:0034194">
    <property type="term" value="P:D-galactonate catabolic process"/>
    <property type="evidence" value="ECO:0007669"/>
    <property type="project" value="InterPro"/>
</dbReference>
<evidence type="ECO:0000313" key="2">
    <source>
        <dbReference type="Proteomes" id="UP000216361"/>
    </source>
</evidence>